<comment type="caution">
    <text evidence="2">The sequence shown here is derived from an EMBL/GenBank/DDBJ whole genome shotgun (WGS) entry which is preliminary data.</text>
</comment>
<keyword evidence="1" id="KW-0812">Transmembrane</keyword>
<proteinExistence type="predicted"/>
<dbReference type="Proteomes" id="UP000620046">
    <property type="component" value="Unassembled WGS sequence"/>
</dbReference>
<evidence type="ECO:0000313" key="2">
    <source>
        <dbReference type="EMBL" id="GGA19929.1"/>
    </source>
</evidence>
<evidence type="ECO:0000313" key="3">
    <source>
        <dbReference type="Proteomes" id="UP000620046"/>
    </source>
</evidence>
<sequence>MFQLALILLGNDFVKRQWWWLAGMGFVWAISGVAIFVDAVGRAAYFPVHPFGYLVLIAVAITLLLSGGWLLRRAIRLARRPEHVSMAALLSKDLPAASPAMRSTDATQVTGLLVVHVWTPISLAGEMIPNPLLDRYIAAVDIHGTVSTGHAALECTPDIYVSHQPAVEIDPSSASFLELVGKDVAGTFEPSYEVEAAGWCDSTAHVVFDHFDRARLASFWDVYRQDTTYNLAHRNCSSSVAHCLEAALEGSLGADEKSLVALFRVIFNPELWYAAQRRKCAQAMTWTPGLVLDYAQALQAAMTRAPVGWESLLSGMRRSWRYGVDVFAARVSRQGKAARYQSRVTPRRKDDH</sequence>
<name>A0ABQ1FLF0_9GAMM</name>
<feature type="transmembrane region" description="Helical" evidence="1">
    <location>
        <begin position="20"/>
        <end position="45"/>
    </location>
</feature>
<keyword evidence="3" id="KW-1185">Reference proteome</keyword>
<dbReference type="EMBL" id="BMJA01000001">
    <property type="protein sequence ID" value="GGA19929.1"/>
    <property type="molecule type" value="Genomic_DNA"/>
</dbReference>
<protein>
    <recommendedName>
        <fullName evidence="4">DUF308 domain-containing protein</fullName>
    </recommendedName>
</protein>
<feature type="transmembrane region" description="Helical" evidence="1">
    <location>
        <begin position="51"/>
        <end position="71"/>
    </location>
</feature>
<dbReference type="RefSeq" id="WP_188792676.1">
    <property type="nucleotide sequence ID" value="NZ_BMJA01000001.1"/>
</dbReference>
<evidence type="ECO:0000256" key="1">
    <source>
        <dbReference type="SAM" id="Phobius"/>
    </source>
</evidence>
<keyword evidence="1" id="KW-0472">Membrane</keyword>
<evidence type="ECO:0008006" key="4">
    <source>
        <dbReference type="Google" id="ProtNLM"/>
    </source>
</evidence>
<gene>
    <name evidence="2" type="ORF">GCM10010981_04940</name>
</gene>
<accession>A0ABQ1FLF0</accession>
<reference evidence="3" key="1">
    <citation type="journal article" date="2019" name="Int. J. Syst. Evol. Microbiol.">
        <title>The Global Catalogue of Microorganisms (GCM) 10K type strain sequencing project: providing services to taxonomists for standard genome sequencing and annotation.</title>
        <authorList>
            <consortium name="The Broad Institute Genomics Platform"/>
            <consortium name="The Broad Institute Genome Sequencing Center for Infectious Disease"/>
            <person name="Wu L."/>
            <person name="Ma J."/>
        </authorList>
    </citation>
    <scope>NUCLEOTIDE SEQUENCE [LARGE SCALE GENOMIC DNA]</scope>
    <source>
        <strain evidence="3">CGMCC 1.15439</strain>
    </source>
</reference>
<keyword evidence="1" id="KW-1133">Transmembrane helix</keyword>
<organism evidence="2 3">
    <name type="scientific">Dyella nitratireducens</name>
    <dbReference type="NCBI Taxonomy" id="1849580"/>
    <lineage>
        <taxon>Bacteria</taxon>
        <taxon>Pseudomonadati</taxon>
        <taxon>Pseudomonadota</taxon>
        <taxon>Gammaproteobacteria</taxon>
        <taxon>Lysobacterales</taxon>
        <taxon>Rhodanobacteraceae</taxon>
        <taxon>Dyella</taxon>
    </lineage>
</organism>